<proteinExistence type="predicted"/>
<dbReference type="EMBL" id="JAIWYP010000014">
    <property type="protein sequence ID" value="KAH3711013.1"/>
    <property type="molecule type" value="Genomic_DNA"/>
</dbReference>
<comment type="caution">
    <text evidence="1">The sequence shown here is derived from an EMBL/GenBank/DDBJ whole genome shotgun (WGS) entry which is preliminary data.</text>
</comment>
<accession>A0A9D3Z1G0</accession>
<dbReference type="Proteomes" id="UP000828390">
    <property type="component" value="Unassembled WGS sequence"/>
</dbReference>
<keyword evidence="2" id="KW-1185">Reference proteome</keyword>
<organism evidence="1 2">
    <name type="scientific">Dreissena polymorpha</name>
    <name type="common">Zebra mussel</name>
    <name type="synonym">Mytilus polymorpha</name>
    <dbReference type="NCBI Taxonomy" id="45954"/>
    <lineage>
        <taxon>Eukaryota</taxon>
        <taxon>Metazoa</taxon>
        <taxon>Spiralia</taxon>
        <taxon>Lophotrochozoa</taxon>
        <taxon>Mollusca</taxon>
        <taxon>Bivalvia</taxon>
        <taxon>Autobranchia</taxon>
        <taxon>Heteroconchia</taxon>
        <taxon>Euheterodonta</taxon>
        <taxon>Imparidentia</taxon>
        <taxon>Neoheterodontei</taxon>
        <taxon>Myida</taxon>
        <taxon>Dreissenoidea</taxon>
        <taxon>Dreissenidae</taxon>
        <taxon>Dreissena</taxon>
    </lineage>
</organism>
<evidence type="ECO:0000313" key="1">
    <source>
        <dbReference type="EMBL" id="KAH3711013.1"/>
    </source>
</evidence>
<sequence length="63" mass="7200">MSFTLRSSSGVASQAKETDDPLDMLKLLVSRKKGVREMKMFTCNYTSNVQGCSQAFYTLKWKR</sequence>
<evidence type="ECO:0000313" key="2">
    <source>
        <dbReference type="Proteomes" id="UP000828390"/>
    </source>
</evidence>
<reference evidence="1" key="1">
    <citation type="journal article" date="2019" name="bioRxiv">
        <title>The Genome of the Zebra Mussel, Dreissena polymorpha: A Resource for Invasive Species Research.</title>
        <authorList>
            <person name="McCartney M.A."/>
            <person name="Auch B."/>
            <person name="Kono T."/>
            <person name="Mallez S."/>
            <person name="Zhang Y."/>
            <person name="Obille A."/>
            <person name="Becker A."/>
            <person name="Abrahante J.E."/>
            <person name="Garbe J."/>
            <person name="Badalamenti J.P."/>
            <person name="Herman A."/>
            <person name="Mangelson H."/>
            <person name="Liachko I."/>
            <person name="Sullivan S."/>
            <person name="Sone E.D."/>
            <person name="Koren S."/>
            <person name="Silverstein K.A.T."/>
            <person name="Beckman K.B."/>
            <person name="Gohl D.M."/>
        </authorList>
    </citation>
    <scope>NUCLEOTIDE SEQUENCE</scope>
    <source>
        <strain evidence="1">Duluth1</strain>
        <tissue evidence="1">Whole animal</tissue>
    </source>
</reference>
<gene>
    <name evidence="1" type="ORF">DPMN_070512</name>
</gene>
<reference evidence="1" key="2">
    <citation type="submission" date="2020-11" db="EMBL/GenBank/DDBJ databases">
        <authorList>
            <person name="McCartney M.A."/>
            <person name="Auch B."/>
            <person name="Kono T."/>
            <person name="Mallez S."/>
            <person name="Becker A."/>
            <person name="Gohl D.M."/>
            <person name="Silverstein K.A.T."/>
            <person name="Koren S."/>
            <person name="Bechman K.B."/>
            <person name="Herman A."/>
            <person name="Abrahante J.E."/>
            <person name="Garbe J."/>
        </authorList>
    </citation>
    <scope>NUCLEOTIDE SEQUENCE</scope>
    <source>
        <strain evidence="1">Duluth1</strain>
        <tissue evidence="1">Whole animal</tissue>
    </source>
</reference>
<name>A0A9D3Z1G0_DREPO</name>
<dbReference type="AlphaFoldDB" id="A0A9D3Z1G0"/>
<protein>
    <submittedName>
        <fullName evidence="1">Uncharacterized protein</fullName>
    </submittedName>
</protein>